<protein>
    <recommendedName>
        <fullName evidence="4">YhhN-like protein</fullName>
    </recommendedName>
</protein>
<proteinExistence type="predicted"/>
<feature type="transmembrane region" description="Helical" evidence="1">
    <location>
        <begin position="115"/>
        <end position="136"/>
    </location>
</feature>
<feature type="transmembrane region" description="Helical" evidence="1">
    <location>
        <begin position="151"/>
        <end position="172"/>
    </location>
</feature>
<keyword evidence="1" id="KW-0472">Membrane</keyword>
<evidence type="ECO:0000313" key="2">
    <source>
        <dbReference type="EMBL" id="RXG13958.1"/>
    </source>
</evidence>
<sequence>MKGIQNKDLERFQMLFAIGLGLVIVNCLAVLFFPTFISRMLRFVSSTLLIGFFVFSFPKQSKVLMLALIAFWLRDIAAIFYEDSLISLGFFICGGIAYFSLFFRQLKNLLRFKLMTPSIAITGFVVLACFGMLYSLESVLAMQDHERSLIYYYYFLGISIVFSLLLAIYYYYRLGSLRALLFSFAVFSFTISDIAAYLGIYLENYLFFLITRIFYFAGLLVLMNFAIAQHGDQYENT</sequence>
<keyword evidence="1" id="KW-1133">Transmembrane helix</keyword>
<dbReference type="EMBL" id="QOVI01000004">
    <property type="protein sequence ID" value="RXG13958.1"/>
    <property type="molecule type" value="Genomic_DNA"/>
</dbReference>
<reference evidence="2 3" key="1">
    <citation type="submission" date="2018-07" db="EMBL/GenBank/DDBJ databases">
        <title>Leeuwenhoekiella genomics.</title>
        <authorList>
            <person name="Tahon G."/>
            <person name="Willems A."/>
        </authorList>
    </citation>
    <scope>NUCLEOTIDE SEQUENCE [LARGE SCALE GENOMIC DNA]</scope>
    <source>
        <strain evidence="2 3">R-50232</strain>
    </source>
</reference>
<dbReference type="Proteomes" id="UP000289821">
    <property type="component" value="Unassembled WGS sequence"/>
</dbReference>
<organism evidence="2 3">
    <name type="scientific">Leeuwenhoekiella aestuarii</name>
    <dbReference type="NCBI Taxonomy" id="2249426"/>
    <lineage>
        <taxon>Bacteria</taxon>
        <taxon>Pseudomonadati</taxon>
        <taxon>Bacteroidota</taxon>
        <taxon>Flavobacteriia</taxon>
        <taxon>Flavobacteriales</taxon>
        <taxon>Flavobacteriaceae</taxon>
        <taxon>Leeuwenhoekiella</taxon>
    </lineage>
</organism>
<comment type="caution">
    <text evidence="2">The sequence shown here is derived from an EMBL/GenBank/DDBJ whole genome shotgun (WGS) entry which is preliminary data.</text>
</comment>
<dbReference type="RefSeq" id="WP_128761390.1">
    <property type="nucleotide sequence ID" value="NZ_QOVI01000004.1"/>
</dbReference>
<evidence type="ECO:0000313" key="3">
    <source>
        <dbReference type="Proteomes" id="UP000289821"/>
    </source>
</evidence>
<keyword evidence="3" id="KW-1185">Reference proteome</keyword>
<dbReference type="AlphaFoldDB" id="A0A4Q0NSI8"/>
<evidence type="ECO:0008006" key="4">
    <source>
        <dbReference type="Google" id="ProtNLM"/>
    </source>
</evidence>
<feature type="transmembrane region" description="Helical" evidence="1">
    <location>
        <begin position="86"/>
        <end position="103"/>
    </location>
</feature>
<evidence type="ECO:0000256" key="1">
    <source>
        <dbReference type="SAM" id="Phobius"/>
    </source>
</evidence>
<dbReference type="OrthoDB" id="1441259at2"/>
<keyword evidence="1" id="KW-0812">Transmembrane</keyword>
<feature type="transmembrane region" description="Helical" evidence="1">
    <location>
        <begin position="12"/>
        <end position="33"/>
    </location>
</feature>
<accession>A0A4Q0NSI8</accession>
<feature type="transmembrane region" description="Helical" evidence="1">
    <location>
        <begin position="206"/>
        <end position="227"/>
    </location>
</feature>
<gene>
    <name evidence="2" type="ORF">DSM04_10462</name>
</gene>
<name>A0A4Q0NSI8_9FLAO</name>
<feature type="transmembrane region" description="Helical" evidence="1">
    <location>
        <begin position="179"/>
        <end position="200"/>
    </location>
</feature>